<comment type="caution">
    <text evidence="1">The sequence shown here is derived from an EMBL/GenBank/DDBJ whole genome shotgun (WGS) entry which is preliminary data.</text>
</comment>
<dbReference type="EMBL" id="JAVDWQ010000002">
    <property type="protein sequence ID" value="MDR7209153.1"/>
    <property type="molecule type" value="Genomic_DNA"/>
</dbReference>
<protein>
    <submittedName>
        <fullName evidence="1">Uncharacterized protein</fullName>
    </submittedName>
</protein>
<proteinExistence type="predicted"/>
<accession>A0ABU1Y4J7</accession>
<sequence>MSDFLGITEKVNKECKVLFVENFKLVPFTGHHNISVFRIEGSSSALNRYDSEPVKVLRWFGKFWLFIEIKFIVEKSKIGNKFKEDTHTNISLSIYEGEDYDERKIQLFRAEWDDMNNSSERHSQPHWHITSSQAIEKTFEEYSNHFDNGDFISLLEEEKSKLFDVKKIHFAMNGNWQNDQTHVHCIDNSEKVAKWIKGLLSHIRIELEE</sequence>
<dbReference type="RefSeq" id="WP_310279124.1">
    <property type="nucleotide sequence ID" value="NZ_JAVDWQ010000002.1"/>
</dbReference>
<name>A0ABU1Y4J7_9FLAO</name>
<evidence type="ECO:0000313" key="1">
    <source>
        <dbReference type="EMBL" id="MDR7209153.1"/>
    </source>
</evidence>
<gene>
    <name evidence="1" type="ORF">J2W48_001083</name>
</gene>
<reference evidence="1 2" key="1">
    <citation type="submission" date="2023-07" db="EMBL/GenBank/DDBJ databases">
        <title>Sorghum-associated microbial communities from plants grown in Nebraska, USA.</title>
        <authorList>
            <person name="Schachtman D."/>
        </authorList>
    </citation>
    <scope>NUCLEOTIDE SEQUENCE [LARGE SCALE GENOMIC DNA]</scope>
    <source>
        <strain evidence="1 2">4129</strain>
    </source>
</reference>
<evidence type="ECO:0000313" key="2">
    <source>
        <dbReference type="Proteomes" id="UP001269081"/>
    </source>
</evidence>
<dbReference type="Proteomes" id="UP001269081">
    <property type="component" value="Unassembled WGS sequence"/>
</dbReference>
<organism evidence="1 2">
    <name type="scientific">Flavobacterium piscis</name>
    <dbReference type="NCBI Taxonomy" id="1114874"/>
    <lineage>
        <taxon>Bacteria</taxon>
        <taxon>Pseudomonadati</taxon>
        <taxon>Bacteroidota</taxon>
        <taxon>Flavobacteriia</taxon>
        <taxon>Flavobacteriales</taxon>
        <taxon>Flavobacteriaceae</taxon>
        <taxon>Flavobacterium</taxon>
    </lineage>
</organism>
<keyword evidence="2" id="KW-1185">Reference proteome</keyword>